<accession>A0A381ZSI4</accession>
<dbReference type="AlphaFoldDB" id="A0A381ZSI4"/>
<dbReference type="EMBL" id="UINC01022448">
    <property type="protein sequence ID" value="SVA92074.1"/>
    <property type="molecule type" value="Genomic_DNA"/>
</dbReference>
<protein>
    <submittedName>
        <fullName evidence="1">Uncharacterized protein</fullName>
    </submittedName>
</protein>
<proteinExistence type="predicted"/>
<sequence>MVGNENLWPVGENIFQTMDFNFNPVQFTKKPAPESGYLMREVAASVK</sequence>
<gene>
    <name evidence="1" type="ORF">METZ01_LOCUS144928</name>
</gene>
<name>A0A381ZSI4_9ZZZZ</name>
<reference evidence="1" key="1">
    <citation type="submission" date="2018-05" db="EMBL/GenBank/DDBJ databases">
        <authorList>
            <person name="Lanie J.A."/>
            <person name="Ng W.-L."/>
            <person name="Kazmierczak K.M."/>
            <person name="Andrzejewski T.M."/>
            <person name="Davidsen T.M."/>
            <person name="Wayne K.J."/>
            <person name="Tettelin H."/>
            <person name="Glass J.I."/>
            <person name="Rusch D."/>
            <person name="Podicherti R."/>
            <person name="Tsui H.-C.T."/>
            <person name="Winkler M.E."/>
        </authorList>
    </citation>
    <scope>NUCLEOTIDE SEQUENCE</scope>
</reference>
<evidence type="ECO:0000313" key="1">
    <source>
        <dbReference type="EMBL" id="SVA92074.1"/>
    </source>
</evidence>
<organism evidence="1">
    <name type="scientific">marine metagenome</name>
    <dbReference type="NCBI Taxonomy" id="408172"/>
    <lineage>
        <taxon>unclassified sequences</taxon>
        <taxon>metagenomes</taxon>
        <taxon>ecological metagenomes</taxon>
    </lineage>
</organism>